<feature type="transmembrane region" description="Helical" evidence="7">
    <location>
        <begin position="30"/>
        <end position="48"/>
    </location>
</feature>
<keyword evidence="10" id="KW-1185">Reference proteome</keyword>
<keyword evidence="6 7" id="KW-0472">Membrane</keyword>
<feature type="transmembrane region" description="Helical" evidence="7">
    <location>
        <begin position="6"/>
        <end position="23"/>
    </location>
</feature>
<feature type="transmembrane region" description="Helical" evidence="7">
    <location>
        <begin position="184"/>
        <end position="204"/>
    </location>
</feature>
<feature type="transmembrane region" description="Helical" evidence="7">
    <location>
        <begin position="121"/>
        <end position="142"/>
    </location>
</feature>
<keyword evidence="3" id="KW-0813">Transport</keyword>
<feature type="transmembrane region" description="Helical" evidence="7">
    <location>
        <begin position="298"/>
        <end position="319"/>
    </location>
</feature>
<dbReference type="Gene3D" id="1.20.1530.20">
    <property type="match status" value="1"/>
</dbReference>
<evidence type="ECO:0000256" key="4">
    <source>
        <dbReference type="ARBA" id="ARBA00022692"/>
    </source>
</evidence>
<feature type="transmembrane region" description="Helical" evidence="7">
    <location>
        <begin position="216"/>
        <end position="236"/>
    </location>
</feature>
<keyword evidence="4 7" id="KW-0812">Transmembrane</keyword>
<evidence type="ECO:0000256" key="5">
    <source>
        <dbReference type="ARBA" id="ARBA00022989"/>
    </source>
</evidence>
<feature type="transmembrane region" description="Helical" evidence="7">
    <location>
        <begin position="331"/>
        <end position="350"/>
    </location>
</feature>
<gene>
    <name evidence="9" type="ORF">FPZ45_18160</name>
</gene>
<evidence type="ECO:0000256" key="3">
    <source>
        <dbReference type="ARBA" id="ARBA00022448"/>
    </source>
</evidence>
<evidence type="ECO:0000313" key="9">
    <source>
        <dbReference type="EMBL" id="TVX97695.1"/>
    </source>
</evidence>
<sequence>MVDTLVFEVGLAIALLAVVGVIASKLRFSVIPFYILIGMAVGPHAPHFGMIDLRFIESSVFIDFLGRLGILFLLFYLGLEFSVTRLVKSGRSIVVGGLVYIVINFVSGLLLGWFLELPIKETLVVCGVMTSSSTAIVAKVLVDLKRSANPETEIIMGMIMFDDLFIAIHMSILSGLLLSGAASLSGILITTFSALIFILLFIIFGRRIIKYVDKKINFQSSELFLLVILAALFLTAGFSETLHVAEAIGALLIGLVFADSAHVKRIEHLVLPFRDIFGAIFFFSFGLTIDPLSLGGAVWMAVIAVVLTLLGNVASGMVAGKMAGISARSSLNIGFTLVSRGEFSIIMASIGKAAGLLPAIQSFAVLYVLILSVLGPLLTKESKKIYNFFHKIAGLTGSKKQTG</sequence>
<feature type="transmembrane region" description="Helical" evidence="7">
    <location>
        <begin position="356"/>
        <end position="378"/>
    </location>
</feature>
<keyword evidence="5 7" id="KW-1133">Transmembrane helix</keyword>
<dbReference type="PANTHER" id="PTHR42751">
    <property type="entry name" value="SODIUM/HYDROGEN EXCHANGER FAMILY/TRKA DOMAIN PROTEIN"/>
    <property type="match status" value="1"/>
</dbReference>
<dbReference type="PANTHER" id="PTHR42751:SF4">
    <property type="entry name" value="K(+)_H(+) ANTIPORTER SUBUNIT KHTU"/>
    <property type="match status" value="1"/>
</dbReference>
<proteinExistence type="inferred from homology"/>
<evidence type="ECO:0000313" key="10">
    <source>
        <dbReference type="Proteomes" id="UP000316330"/>
    </source>
</evidence>
<feature type="domain" description="Cation/H+ exchanger transmembrane" evidence="8">
    <location>
        <begin position="13"/>
        <end position="378"/>
    </location>
</feature>
<dbReference type="RefSeq" id="WP_144705066.1">
    <property type="nucleotide sequence ID" value="NZ_VNJJ01000011.1"/>
</dbReference>
<comment type="similarity">
    <text evidence="2">Belongs to the monovalent cation:proton antiporter 2 (CPA2) transporter (TC 2.A.37) family.</text>
</comment>
<dbReference type="GO" id="GO:1902600">
    <property type="term" value="P:proton transmembrane transport"/>
    <property type="evidence" value="ECO:0007669"/>
    <property type="project" value="InterPro"/>
</dbReference>
<evidence type="ECO:0000256" key="2">
    <source>
        <dbReference type="ARBA" id="ARBA00005551"/>
    </source>
</evidence>
<feature type="transmembrane region" description="Helical" evidence="7">
    <location>
        <begin position="242"/>
        <end position="261"/>
    </location>
</feature>
<dbReference type="InterPro" id="IPR006153">
    <property type="entry name" value="Cation/H_exchanger_TM"/>
</dbReference>
<reference evidence="9 10" key="1">
    <citation type="submission" date="2019-07" db="EMBL/GenBank/DDBJ databases">
        <authorList>
            <person name="Kim J."/>
        </authorList>
    </citation>
    <scope>NUCLEOTIDE SEQUENCE [LARGE SCALE GENOMIC DNA]</scope>
    <source>
        <strain evidence="9 10">G13</strain>
    </source>
</reference>
<feature type="transmembrane region" description="Helical" evidence="7">
    <location>
        <begin position="93"/>
        <end position="115"/>
    </location>
</feature>
<dbReference type="AlphaFoldDB" id="A0A559JCU5"/>
<feature type="transmembrane region" description="Helical" evidence="7">
    <location>
        <begin position="273"/>
        <end position="292"/>
    </location>
</feature>
<dbReference type="GO" id="GO:0016020">
    <property type="term" value="C:membrane"/>
    <property type="evidence" value="ECO:0007669"/>
    <property type="project" value="UniProtKB-SubCell"/>
</dbReference>
<evidence type="ECO:0000256" key="6">
    <source>
        <dbReference type="ARBA" id="ARBA00023136"/>
    </source>
</evidence>
<name>A0A559JCU5_9BACL</name>
<dbReference type="OrthoDB" id="9781411at2"/>
<dbReference type="EMBL" id="VNJJ01000011">
    <property type="protein sequence ID" value="TVX97695.1"/>
    <property type="molecule type" value="Genomic_DNA"/>
</dbReference>
<evidence type="ECO:0000259" key="8">
    <source>
        <dbReference type="Pfam" id="PF00999"/>
    </source>
</evidence>
<comment type="subcellular location">
    <subcellularLocation>
        <location evidence="1">Membrane</location>
        <topology evidence="1">Multi-pass membrane protein</topology>
    </subcellularLocation>
</comment>
<feature type="transmembrane region" description="Helical" evidence="7">
    <location>
        <begin position="60"/>
        <end position="81"/>
    </location>
</feature>
<dbReference type="Proteomes" id="UP000316330">
    <property type="component" value="Unassembled WGS sequence"/>
</dbReference>
<dbReference type="InterPro" id="IPR038770">
    <property type="entry name" value="Na+/solute_symporter_sf"/>
</dbReference>
<comment type="caution">
    <text evidence="9">The sequence shown here is derived from an EMBL/GenBank/DDBJ whole genome shotgun (WGS) entry which is preliminary data.</text>
</comment>
<accession>A0A559JCU5</accession>
<dbReference type="Pfam" id="PF00999">
    <property type="entry name" value="Na_H_Exchanger"/>
    <property type="match status" value="1"/>
</dbReference>
<organism evidence="9 10">
    <name type="scientific">Cohnella terricola</name>
    <dbReference type="NCBI Taxonomy" id="1289167"/>
    <lineage>
        <taxon>Bacteria</taxon>
        <taxon>Bacillati</taxon>
        <taxon>Bacillota</taxon>
        <taxon>Bacilli</taxon>
        <taxon>Bacillales</taxon>
        <taxon>Paenibacillaceae</taxon>
        <taxon>Cohnella</taxon>
    </lineage>
</organism>
<dbReference type="GO" id="GO:0015297">
    <property type="term" value="F:antiporter activity"/>
    <property type="evidence" value="ECO:0007669"/>
    <property type="project" value="InterPro"/>
</dbReference>
<feature type="transmembrane region" description="Helical" evidence="7">
    <location>
        <begin position="154"/>
        <end position="178"/>
    </location>
</feature>
<evidence type="ECO:0000256" key="7">
    <source>
        <dbReference type="SAM" id="Phobius"/>
    </source>
</evidence>
<protein>
    <submittedName>
        <fullName evidence="9">Cation:proton antiporter</fullName>
    </submittedName>
</protein>
<evidence type="ECO:0000256" key="1">
    <source>
        <dbReference type="ARBA" id="ARBA00004141"/>
    </source>
</evidence>